<dbReference type="GO" id="GO:0016787">
    <property type="term" value="F:hydrolase activity"/>
    <property type="evidence" value="ECO:0007669"/>
    <property type="project" value="UniProtKB-KW"/>
</dbReference>
<evidence type="ECO:0000256" key="1">
    <source>
        <dbReference type="ARBA" id="ARBA00022801"/>
    </source>
</evidence>
<dbReference type="PANTHER" id="PTHR48081">
    <property type="entry name" value="AB HYDROLASE SUPERFAMILY PROTEIN C4A8.06C"/>
    <property type="match status" value="1"/>
</dbReference>
<dbReference type="Proteomes" id="UP000198859">
    <property type="component" value="Chromosome I"/>
</dbReference>
<name>A0A1H1VI38_9ACTN</name>
<dbReference type="OrthoDB" id="3199405at2"/>
<dbReference type="Gene3D" id="3.40.50.1820">
    <property type="entry name" value="alpha/beta hydrolase"/>
    <property type="match status" value="1"/>
</dbReference>
<dbReference type="InterPro" id="IPR029058">
    <property type="entry name" value="AB_hydrolase_fold"/>
</dbReference>
<reference evidence="4" key="1">
    <citation type="submission" date="2016-10" db="EMBL/GenBank/DDBJ databases">
        <authorList>
            <person name="Varghese N."/>
            <person name="Submissions S."/>
        </authorList>
    </citation>
    <scope>NUCLEOTIDE SEQUENCE [LARGE SCALE GENOMIC DNA]</scope>
    <source>
        <strain evidence="4">DSM 22127</strain>
    </source>
</reference>
<proteinExistence type="predicted"/>
<accession>A0A1H1VI38</accession>
<evidence type="ECO:0000313" key="4">
    <source>
        <dbReference type="Proteomes" id="UP000198859"/>
    </source>
</evidence>
<protein>
    <submittedName>
        <fullName evidence="3">Acetyl esterase/lipase</fullName>
    </submittedName>
</protein>
<gene>
    <name evidence="3" type="ORF">SAMN04488570_2835</name>
</gene>
<dbReference type="PANTHER" id="PTHR48081:SF8">
    <property type="entry name" value="ALPHA_BETA HYDROLASE FOLD-3 DOMAIN-CONTAINING PROTEIN-RELATED"/>
    <property type="match status" value="1"/>
</dbReference>
<keyword evidence="1" id="KW-0378">Hydrolase</keyword>
<organism evidence="3 4">
    <name type="scientific">Nocardioides scoriae</name>
    <dbReference type="NCBI Taxonomy" id="642780"/>
    <lineage>
        <taxon>Bacteria</taxon>
        <taxon>Bacillati</taxon>
        <taxon>Actinomycetota</taxon>
        <taxon>Actinomycetes</taxon>
        <taxon>Propionibacteriales</taxon>
        <taxon>Nocardioidaceae</taxon>
        <taxon>Nocardioides</taxon>
    </lineage>
</organism>
<dbReference type="STRING" id="642780.SAMN04488570_2835"/>
<dbReference type="RefSeq" id="WP_157682873.1">
    <property type="nucleotide sequence ID" value="NZ_LT629757.1"/>
</dbReference>
<dbReference type="AlphaFoldDB" id="A0A1H1VI38"/>
<dbReference type="InterPro" id="IPR050300">
    <property type="entry name" value="GDXG_lipolytic_enzyme"/>
</dbReference>
<evidence type="ECO:0000259" key="2">
    <source>
        <dbReference type="Pfam" id="PF07859"/>
    </source>
</evidence>
<keyword evidence="4" id="KW-1185">Reference proteome</keyword>
<dbReference type="EMBL" id="LT629757">
    <property type="protein sequence ID" value="SDS84230.1"/>
    <property type="molecule type" value="Genomic_DNA"/>
</dbReference>
<dbReference type="Pfam" id="PF07859">
    <property type="entry name" value="Abhydrolase_3"/>
    <property type="match status" value="1"/>
</dbReference>
<feature type="domain" description="Alpha/beta hydrolase fold-3" evidence="2">
    <location>
        <begin position="119"/>
        <end position="327"/>
    </location>
</feature>
<dbReference type="InterPro" id="IPR013094">
    <property type="entry name" value="AB_hydrolase_3"/>
</dbReference>
<evidence type="ECO:0000313" key="3">
    <source>
        <dbReference type="EMBL" id="SDS84230.1"/>
    </source>
</evidence>
<sequence>MTETPLEKQLPPGQGRRLFATIGYGLRVVKALPAPLRERLLDGAKGGVSSSLPPFRDILRLVEAAGGVPDGRRWQDRLVAAQLELRGVRVQDVVSRDAGLHGARLYLPPTGAPPPTAALVWVHGGAFVIGSLDQQEAHWPAIELAASGIPVLSVDYRMCINGVHYPKPQDDVLTAWRWAVEHADQLGVDRTQLHLGGGSAGGCLVAGAALRLRDTDQQMPASLYLAYPVLQGNLPAATPQASSALDSSPKVVSEEWVRDMFSNWAGDASWDDPYVAPGLADLTGLPPTYVLTCGRDTLRRASEPFADRIGEAGVPVWHDLFDESEHAPLDRPGTADGQEAVRRLRTWLTGGVAGMTS</sequence>
<dbReference type="SUPFAM" id="SSF53474">
    <property type="entry name" value="alpha/beta-Hydrolases"/>
    <property type="match status" value="1"/>
</dbReference>